<organism evidence="2 3">
    <name type="scientific">Symbiochloris irregularis</name>
    <dbReference type="NCBI Taxonomy" id="706552"/>
    <lineage>
        <taxon>Eukaryota</taxon>
        <taxon>Viridiplantae</taxon>
        <taxon>Chlorophyta</taxon>
        <taxon>core chlorophytes</taxon>
        <taxon>Trebouxiophyceae</taxon>
        <taxon>Trebouxiales</taxon>
        <taxon>Trebouxiaceae</taxon>
        <taxon>Symbiochloris</taxon>
    </lineage>
</organism>
<reference evidence="2 3" key="1">
    <citation type="journal article" date="2024" name="Nat. Commun.">
        <title>Phylogenomics reveals the evolutionary origins of lichenization in chlorophyte algae.</title>
        <authorList>
            <person name="Puginier C."/>
            <person name="Libourel C."/>
            <person name="Otte J."/>
            <person name="Skaloud P."/>
            <person name="Haon M."/>
            <person name="Grisel S."/>
            <person name="Petersen M."/>
            <person name="Berrin J.G."/>
            <person name="Delaux P.M."/>
            <person name="Dal Grande F."/>
            <person name="Keller J."/>
        </authorList>
    </citation>
    <scope>NUCLEOTIDE SEQUENCE [LARGE SCALE GENOMIC DNA]</scope>
    <source>
        <strain evidence="2 3">SAG 2036</strain>
    </source>
</reference>
<comment type="caution">
    <text evidence="2">The sequence shown here is derived from an EMBL/GenBank/DDBJ whole genome shotgun (WGS) entry which is preliminary data.</text>
</comment>
<name>A0AAW1P670_9CHLO</name>
<evidence type="ECO:0000313" key="2">
    <source>
        <dbReference type="EMBL" id="KAK9805316.1"/>
    </source>
</evidence>
<dbReference type="Gene3D" id="3.40.50.1000">
    <property type="entry name" value="HAD superfamily/HAD-like"/>
    <property type="match status" value="1"/>
</dbReference>
<dbReference type="Proteomes" id="UP001465755">
    <property type="component" value="Unassembled WGS sequence"/>
</dbReference>
<keyword evidence="3" id="KW-1185">Reference proteome</keyword>
<accession>A0AAW1P670</accession>
<evidence type="ECO:0000256" key="1">
    <source>
        <dbReference type="SAM" id="MobiDB-lite"/>
    </source>
</evidence>
<dbReference type="AlphaFoldDB" id="A0AAW1P670"/>
<sequence>MARTVVPRTGDLLGCRVLAFESCPEEAAAALEQGFAFDDYLPLSQAPVALSAVCGGCQFLVDSGPDSPAALAVHLFCKRVRRGVHDNLFLLAVRQLHSGSLMWFLAVPPDGRFLGYVAREEELNAVLRHASPDHFPGFVLLDLDHTLLHAIGYHGIEGYMKELESVRGEPYADEVYHFCGLALEKMEEMRAYGRVWDEARKNVVWHLRQDEASWFALDKSRQVHVVVYNPSDAAEKQFAMMLVFLRPGLGHFRRRLLHQDERHGQREFVVFGCTAAERAYGETLWGLVNQGASLYMPGEEEYSFLSTDGQYPKYVGAAAGIVSQQEAWAGATSCRNPFAMAIDDSEVWAKEGITQAAWKAGPYSDQLTDQVFKVQPFYAGKKPEHEEKAELDKAWVVISWAYRAMIKAYMSATEAAERILDGSQPHEPLLETHGIPFEGFPSIAQLIEEVRGSAVSRRTRRRPARAEACAYSPGEGHLSDLPYPPSHLQEADNKEQGDEGNCSWLDEKSLVQVDCISSAPSATKADLQDCSSDWGTSGSIEQIVDEEMEDGQL</sequence>
<gene>
    <name evidence="2" type="ORF">WJX73_001435</name>
</gene>
<dbReference type="InterPro" id="IPR023214">
    <property type="entry name" value="HAD_sf"/>
</dbReference>
<feature type="compositionally biased region" description="Acidic residues" evidence="1">
    <location>
        <begin position="543"/>
        <end position="553"/>
    </location>
</feature>
<feature type="region of interest" description="Disordered" evidence="1">
    <location>
        <begin position="454"/>
        <end position="501"/>
    </location>
</feature>
<proteinExistence type="predicted"/>
<protein>
    <submittedName>
        <fullName evidence="2">Uncharacterized protein</fullName>
    </submittedName>
</protein>
<feature type="region of interest" description="Disordered" evidence="1">
    <location>
        <begin position="525"/>
        <end position="553"/>
    </location>
</feature>
<dbReference type="EMBL" id="JALJOQ010000044">
    <property type="protein sequence ID" value="KAK9805316.1"/>
    <property type="molecule type" value="Genomic_DNA"/>
</dbReference>
<feature type="compositionally biased region" description="Polar residues" evidence="1">
    <location>
        <begin position="529"/>
        <end position="540"/>
    </location>
</feature>
<evidence type="ECO:0000313" key="3">
    <source>
        <dbReference type="Proteomes" id="UP001465755"/>
    </source>
</evidence>